<evidence type="ECO:0008006" key="3">
    <source>
        <dbReference type="Google" id="ProtNLM"/>
    </source>
</evidence>
<dbReference type="RefSeq" id="WP_283368183.1">
    <property type="nucleotide sequence ID" value="NZ_JASHID010000001.1"/>
</dbReference>
<dbReference type="Proteomes" id="UP001236569">
    <property type="component" value="Unassembled WGS sequence"/>
</dbReference>
<organism evidence="1 2">
    <name type="scientific">Flectobacillus longus</name>
    <dbReference type="NCBI Taxonomy" id="2984207"/>
    <lineage>
        <taxon>Bacteria</taxon>
        <taxon>Pseudomonadati</taxon>
        <taxon>Bacteroidota</taxon>
        <taxon>Cytophagia</taxon>
        <taxon>Cytophagales</taxon>
        <taxon>Flectobacillaceae</taxon>
        <taxon>Flectobacillus</taxon>
    </lineage>
</organism>
<keyword evidence="2" id="KW-1185">Reference proteome</keyword>
<protein>
    <recommendedName>
        <fullName evidence="3">Phage-Barnase-EndoU-ColicinE5/D-RelE like nuclease 2 domain-containing protein</fullName>
    </recommendedName>
</protein>
<comment type="caution">
    <text evidence="1">The sequence shown here is derived from an EMBL/GenBank/DDBJ whole genome shotgun (WGS) entry which is preliminary data.</text>
</comment>
<name>A0ABT6YGV3_9BACT</name>
<evidence type="ECO:0000313" key="2">
    <source>
        <dbReference type="Proteomes" id="UP001236569"/>
    </source>
</evidence>
<proteinExistence type="predicted"/>
<sequence length="140" mass="16256">MNIPKTWVFQSNAVSTDTSTKLHEQYKRTDHSGFIDIEIKSNQTYSTLSSEEILKGIIQSMKTEADLYKDLAILNESNKSERSIIICRYIWGKKDELTYALIAVSKGKKETKTIKVETWDQSNDDQQRFILTRIRNSLKM</sequence>
<accession>A0ABT6YGV3</accession>
<dbReference type="EMBL" id="JASHID010000001">
    <property type="protein sequence ID" value="MDI9862820.1"/>
    <property type="molecule type" value="Genomic_DNA"/>
</dbReference>
<reference evidence="1 2" key="1">
    <citation type="submission" date="2023-05" db="EMBL/GenBank/DDBJ databases">
        <title>Novel species of genus Flectobacillus isolated from stream in China.</title>
        <authorList>
            <person name="Lu H."/>
        </authorList>
    </citation>
    <scope>NUCLEOTIDE SEQUENCE [LARGE SCALE GENOMIC DNA]</scope>
    <source>
        <strain evidence="1 2">DC10W</strain>
    </source>
</reference>
<evidence type="ECO:0000313" key="1">
    <source>
        <dbReference type="EMBL" id="MDI9862820.1"/>
    </source>
</evidence>
<gene>
    <name evidence="1" type="ORF">QM480_00685</name>
</gene>